<organism evidence="2">
    <name type="scientific">Arundo donax</name>
    <name type="common">Giant reed</name>
    <name type="synonym">Donax arundinaceus</name>
    <dbReference type="NCBI Taxonomy" id="35708"/>
    <lineage>
        <taxon>Eukaryota</taxon>
        <taxon>Viridiplantae</taxon>
        <taxon>Streptophyta</taxon>
        <taxon>Embryophyta</taxon>
        <taxon>Tracheophyta</taxon>
        <taxon>Spermatophyta</taxon>
        <taxon>Magnoliopsida</taxon>
        <taxon>Liliopsida</taxon>
        <taxon>Poales</taxon>
        <taxon>Poaceae</taxon>
        <taxon>PACMAD clade</taxon>
        <taxon>Arundinoideae</taxon>
        <taxon>Arundineae</taxon>
        <taxon>Arundo</taxon>
    </lineage>
</organism>
<accession>A0A0A9H9P5</accession>
<reference evidence="2" key="2">
    <citation type="journal article" date="2015" name="Data Brief">
        <title>Shoot transcriptome of the giant reed, Arundo donax.</title>
        <authorList>
            <person name="Barrero R.A."/>
            <person name="Guerrero F.D."/>
            <person name="Moolhuijzen P."/>
            <person name="Goolsby J.A."/>
            <person name="Tidwell J."/>
            <person name="Bellgard S.E."/>
            <person name="Bellgard M.I."/>
        </authorList>
    </citation>
    <scope>NUCLEOTIDE SEQUENCE</scope>
    <source>
        <tissue evidence="2">Shoot tissue taken approximately 20 cm above the soil surface</tissue>
    </source>
</reference>
<proteinExistence type="predicted"/>
<dbReference type="AlphaFoldDB" id="A0A0A9H9P5"/>
<feature type="compositionally biased region" description="Basic residues" evidence="1">
    <location>
        <begin position="125"/>
        <end position="136"/>
    </location>
</feature>
<reference evidence="2" key="1">
    <citation type="submission" date="2014-09" db="EMBL/GenBank/DDBJ databases">
        <authorList>
            <person name="Magalhaes I.L.F."/>
            <person name="Oliveira U."/>
            <person name="Santos F.R."/>
            <person name="Vidigal T.H.D.A."/>
            <person name="Brescovit A.D."/>
            <person name="Santos A.J."/>
        </authorList>
    </citation>
    <scope>NUCLEOTIDE SEQUENCE</scope>
    <source>
        <tissue evidence="2">Shoot tissue taken approximately 20 cm above the soil surface</tissue>
    </source>
</reference>
<feature type="region of interest" description="Disordered" evidence="1">
    <location>
        <begin position="110"/>
        <end position="142"/>
    </location>
</feature>
<protein>
    <submittedName>
        <fullName evidence="2">Uncharacterized protein</fullName>
    </submittedName>
</protein>
<feature type="compositionally biased region" description="Basic and acidic residues" evidence="1">
    <location>
        <begin position="113"/>
        <end position="124"/>
    </location>
</feature>
<dbReference type="EMBL" id="GBRH01166340">
    <property type="protein sequence ID" value="JAE31556.1"/>
    <property type="molecule type" value="Transcribed_RNA"/>
</dbReference>
<evidence type="ECO:0000256" key="1">
    <source>
        <dbReference type="SAM" id="MobiDB-lite"/>
    </source>
</evidence>
<evidence type="ECO:0000313" key="2">
    <source>
        <dbReference type="EMBL" id="JAE31556.1"/>
    </source>
</evidence>
<name>A0A0A9H9P5_ARUDO</name>
<sequence>MTVPVARVNSFKPMLQREFLGFLILGQPLSDLGGSGSCPRPLGHRGLLLLDVEEGDGAALEQREIQQLPPALLDEHSAVCETAAGPEALVHLLHRHRGRLVLRALRRGRGRRRVGEPGPRELPRHRQGRRGARAGARRRDGDLGLHLQERARALLLPLEAERPLDPELARAQRRLQHRRLPGIAAARRRRRKATFHLHVILHRTG</sequence>